<reference evidence="1" key="2">
    <citation type="journal article" date="2015" name="Fish Shellfish Immunol.">
        <title>Early steps in the European eel (Anguilla anguilla)-Vibrio vulnificus interaction in the gills: Role of the RtxA13 toxin.</title>
        <authorList>
            <person name="Callol A."/>
            <person name="Pajuelo D."/>
            <person name="Ebbesson L."/>
            <person name="Teles M."/>
            <person name="MacKenzie S."/>
            <person name="Amaro C."/>
        </authorList>
    </citation>
    <scope>NUCLEOTIDE SEQUENCE</scope>
</reference>
<organism evidence="1">
    <name type="scientific">Anguilla anguilla</name>
    <name type="common">European freshwater eel</name>
    <name type="synonym">Muraena anguilla</name>
    <dbReference type="NCBI Taxonomy" id="7936"/>
    <lineage>
        <taxon>Eukaryota</taxon>
        <taxon>Metazoa</taxon>
        <taxon>Chordata</taxon>
        <taxon>Craniata</taxon>
        <taxon>Vertebrata</taxon>
        <taxon>Euteleostomi</taxon>
        <taxon>Actinopterygii</taxon>
        <taxon>Neopterygii</taxon>
        <taxon>Teleostei</taxon>
        <taxon>Anguilliformes</taxon>
        <taxon>Anguillidae</taxon>
        <taxon>Anguilla</taxon>
    </lineage>
</organism>
<reference evidence="1" key="1">
    <citation type="submission" date="2014-11" db="EMBL/GenBank/DDBJ databases">
        <authorList>
            <person name="Amaro Gonzalez C."/>
        </authorList>
    </citation>
    <scope>NUCLEOTIDE SEQUENCE</scope>
</reference>
<evidence type="ECO:0000313" key="1">
    <source>
        <dbReference type="EMBL" id="JAH07302.1"/>
    </source>
</evidence>
<protein>
    <submittedName>
        <fullName evidence="1">Uncharacterized protein</fullName>
    </submittedName>
</protein>
<proteinExistence type="predicted"/>
<name>A0A0E9PSR6_ANGAN</name>
<sequence length="77" mass="8733">MDFNQELTSHSFLSSIGWQLHSSVIVKRVLVLSFGGRTQDKVSRTKLHQSSSGKRQPKVVAYMLIFRILVMGNVDLE</sequence>
<dbReference type="AlphaFoldDB" id="A0A0E9PSR6"/>
<dbReference type="EMBL" id="GBXM01101275">
    <property type="protein sequence ID" value="JAH07302.1"/>
    <property type="molecule type" value="Transcribed_RNA"/>
</dbReference>
<accession>A0A0E9PSR6</accession>